<reference evidence="2" key="1">
    <citation type="journal article" date="2015" name="Nature">
        <title>Complex archaea that bridge the gap between prokaryotes and eukaryotes.</title>
        <authorList>
            <person name="Spang A."/>
            <person name="Saw J.H."/>
            <person name="Jorgensen S.L."/>
            <person name="Zaremba-Niedzwiedzka K."/>
            <person name="Martijn J."/>
            <person name="Lind A.E."/>
            <person name="van Eijk R."/>
            <person name="Schleper C."/>
            <person name="Guy L."/>
            <person name="Ettema T.J."/>
        </authorList>
    </citation>
    <scope>NUCLEOTIDE SEQUENCE</scope>
</reference>
<dbReference type="NCBIfam" id="TIGR02385">
    <property type="entry name" value="RelE_StbE"/>
    <property type="match status" value="1"/>
</dbReference>
<organism evidence="2">
    <name type="scientific">marine sediment metagenome</name>
    <dbReference type="NCBI Taxonomy" id="412755"/>
    <lineage>
        <taxon>unclassified sequences</taxon>
        <taxon>metagenomes</taxon>
        <taxon>ecological metagenomes</taxon>
    </lineage>
</organism>
<dbReference type="InterPro" id="IPR035093">
    <property type="entry name" value="RelE/ParE_toxin_dom_sf"/>
</dbReference>
<comment type="caution">
    <text evidence="2">The sequence shown here is derived from an EMBL/GenBank/DDBJ whole genome shotgun (WGS) entry which is preliminary data.</text>
</comment>
<dbReference type="AlphaFoldDB" id="A0A0F9TBF7"/>
<dbReference type="Gene3D" id="3.30.2310.20">
    <property type="entry name" value="RelE-like"/>
    <property type="match status" value="1"/>
</dbReference>
<accession>A0A0F9TBF7</accession>
<dbReference type="PANTHER" id="PTHR35601:SF1">
    <property type="entry name" value="TOXIN RELE"/>
    <property type="match status" value="1"/>
</dbReference>
<keyword evidence="1" id="KW-1277">Toxin-antitoxin system</keyword>
<dbReference type="SUPFAM" id="SSF143011">
    <property type="entry name" value="RelE-like"/>
    <property type="match status" value="1"/>
</dbReference>
<proteinExistence type="predicted"/>
<sequence length="95" mass="11091">MTYSLRFTEDAKKEWDKLDAGIRKKLAKKLKDRRETPRVPSAKLTGMKDSYKIKLRDDGYRLVYTVVDETITIDVITVGKRNKNLVYKKALKRIG</sequence>
<dbReference type="InterPro" id="IPR007712">
    <property type="entry name" value="RelE/ParE_toxin"/>
</dbReference>
<evidence type="ECO:0000313" key="2">
    <source>
        <dbReference type="EMBL" id="KKN78600.1"/>
    </source>
</evidence>
<protein>
    <submittedName>
        <fullName evidence="2">Uncharacterized protein</fullName>
    </submittedName>
</protein>
<name>A0A0F9TBF7_9ZZZZ</name>
<dbReference type="PANTHER" id="PTHR35601">
    <property type="entry name" value="TOXIN RELE"/>
    <property type="match status" value="1"/>
</dbReference>
<dbReference type="Pfam" id="PF05016">
    <property type="entry name" value="ParE_toxin"/>
    <property type="match status" value="1"/>
</dbReference>
<evidence type="ECO:0000256" key="1">
    <source>
        <dbReference type="ARBA" id="ARBA00022649"/>
    </source>
</evidence>
<gene>
    <name evidence="2" type="ORF">LCGC14_0348920</name>
</gene>
<dbReference type="EMBL" id="LAZR01000260">
    <property type="protein sequence ID" value="KKN78600.1"/>
    <property type="molecule type" value="Genomic_DNA"/>
</dbReference>